<accession>A0A6J4V6L2</accession>
<name>A0A6J4V6L2_9BACT</name>
<feature type="domain" description="Putative Flp pilus-assembly TadG-like N-terminal" evidence="1">
    <location>
        <begin position="17"/>
        <end position="64"/>
    </location>
</feature>
<dbReference type="EMBL" id="CADCWN010000145">
    <property type="protein sequence ID" value="CAA9569649.1"/>
    <property type="molecule type" value="Genomic_DNA"/>
</dbReference>
<proteinExistence type="predicted"/>
<gene>
    <name evidence="2" type="ORF">AVDCRST_MAG18-1828</name>
</gene>
<protein>
    <recommendedName>
        <fullName evidence="1">Putative Flp pilus-assembly TadG-like N-terminal domain-containing protein</fullName>
    </recommendedName>
</protein>
<dbReference type="InterPro" id="IPR028087">
    <property type="entry name" value="Tad_N"/>
</dbReference>
<sequence>MNTPARRPPSARRPARGQTLVIFALSSLVLLGALGLSLDGGYNYIQRRGMQNAADAAAFAGASAISRNRTDTEVTRAVLDAAARNGVPDATKITCTFITNTYDGTTIGTTQPCSSGGVAMSSYTANFTGVLVRASERHQTFVFRALGIAESGTAAIAAARVERPIGVTGGPFMVCGINTVVTNANASYAGGIYKTGSDYLATRANNGKYTRDDGRDNCQGGLCPQVPSLTGAPVIDDRAYAYDGASLGPIKDNNVVRVGPVYLIHDPSGSSGINPCNNSSASFKGINTNVITYPGLTFPAYNYDGSQVPPLTTGTVASVAATVEGINGCQVGGAVDNCIMILPVCDASGPGGTGSGATLAVRSLEAFYIKKTASGSHTGQLIKNYTIRANSDPTYVTGGSGVTAIKLIK</sequence>
<evidence type="ECO:0000259" key="1">
    <source>
        <dbReference type="Pfam" id="PF13400"/>
    </source>
</evidence>
<evidence type="ECO:0000313" key="2">
    <source>
        <dbReference type="EMBL" id="CAA9569649.1"/>
    </source>
</evidence>
<organism evidence="2">
    <name type="scientific">uncultured Thermomicrobiales bacterium</name>
    <dbReference type="NCBI Taxonomy" id="1645740"/>
    <lineage>
        <taxon>Bacteria</taxon>
        <taxon>Pseudomonadati</taxon>
        <taxon>Thermomicrobiota</taxon>
        <taxon>Thermomicrobia</taxon>
        <taxon>Thermomicrobiales</taxon>
        <taxon>environmental samples</taxon>
    </lineage>
</organism>
<reference evidence="2" key="1">
    <citation type="submission" date="2020-02" db="EMBL/GenBank/DDBJ databases">
        <authorList>
            <person name="Meier V. D."/>
        </authorList>
    </citation>
    <scope>NUCLEOTIDE SEQUENCE</scope>
    <source>
        <strain evidence="2">AVDCRST_MAG18</strain>
    </source>
</reference>
<dbReference type="AlphaFoldDB" id="A0A6J4V6L2"/>
<dbReference type="Pfam" id="PF13400">
    <property type="entry name" value="Tad"/>
    <property type="match status" value="1"/>
</dbReference>